<dbReference type="PANTHER" id="PTHR37953">
    <property type="entry name" value="UPF0127 PROTEIN MJ1496"/>
    <property type="match status" value="1"/>
</dbReference>
<gene>
    <name evidence="1" type="ORF">A2847_01730</name>
</gene>
<dbReference type="InterPro" id="IPR003795">
    <property type="entry name" value="DUF192"/>
</dbReference>
<proteinExistence type="predicted"/>
<dbReference type="EMBL" id="MHQD01000003">
    <property type="protein sequence ID" value="OGZ96943.1"/>
    <property type="molecule type" value="Genomic_DNA"/>
</dbReference>
<dbReference type="Pfam" id="PF02643">
    <property type="entry name" value="DUF192"/>
    <property type="match status" value="1"/>
</dbReference>
<reference evidence="1 2" key="1">
    <citation type="journal article" date="2016" name="Nat. Commun.">
        <title>Thousands of microbial genomes shed light on interconnected biogeochemical processes in an aquifer system.</title>
        <authorList>
            <person name="Anantharaman K."/>
            <person name="Brown C.T."/>
            <person name="Hug L.A."/>
            <person name="Sharon I."/>
            <person name="Castelle C.J."/>
            <person name="Probst A.J."/>
            <person name="Thomas B.C."/>
            <person name="Singh A."/>
            <person name="Wilkins M.J."/>
            <person name="Karaoz U."/>
            <person name="Brodie E.L."/>
            <person name="Williams K.H."/>
            <person name="Hubbard S.S."/>
            <person name="Banfield J.F."/>
        </authorList>
    </citation>
    <scope>NUCLEOTIDE SEQUENCE [LARGE SCALE GENOMIC DNA]</scope>
</reference>
<dbReference type="InterPro" id="IPR038695">
    <property type="entry name" value="Saro_0823-like_sf"/>
</dbReference>
<dbReference type="Proteomes" id="UP000178574">
    <property type="component" value="Unassembled WGS sequence"/>
</dbReference>
<protein>
    <recommendedName>
        <fullName evidence="3">DUF192 domain-containing protein</fullName>
    </recommendedName>
</protein>
<accession>A0A1G2KCH3</accession>
<dbReference type="Gene3D" id="2.60.120.1140">
    <property type="entry name" value="Protein of unknown function DUF192"/>
    <property type="match status" value="1"/>
</dbReference>
<organism evidence="1 2">
    <name type="scientific">Candidatus Sungbacteria bacterium RIFCSPHIGHO2_01_FULL_50_25</name>
    <dbReference type="NCBI Taxonomy" id="1802265"/>
    <lineage>
        <taxon>Bacteria</taxon>
        <taxon>Candidatus Sungiibacteriota</taxon>
    </lineage>
</organism>
<sequence>MVPPSINQSVLLEAHGTVIRVDLAITSLEKTRGLSGRGGLGKNEGMLFLFDSLDRHAMWMKGMTFPIDILWIKNGKVADIEHSAEAEPGVPDEFLTRYSPDISAELVLELPAGFAKRHEISIGDEVYLLSGTLPATHRALLKEKGE</sequence>
<comment type="caution">
    <text evidence="1">The sequence shown here is derived from an EMBL/GenBank/DDBJ whole genome shotgun (WGS) entry which is preliminary data.</text>
</comment>
<dbReference type="PANTHER" id="PTHR37953:SF1">
    <property type="entry name" value="UPF0127 PROTEIN MJ1496"/>
    <property type="match status" value="1"/>
</dbReference>
<evidence type="ECO:0000313" key="2">
    <source>
        <dbReference type="Proteomes" id="UP000178574"/>
    </source>
</evidence>
<evidence type="ECO:0000313" key="1">
    <source>
        <dbReference type="EMBL" id="OGZ96943.1"/>
    </source>
</evidence>
<evidence type="ECO:0008006" key="3">
    <source>
        <dbReference type="Google" id="ProtNLM"/>
    </source>
</evidence>
<dbReference type="AlphaFoldDB" id="A0A1G2KCH3"/>
<name>A0A1G2KCH3_9BACT</name>